<feature type="transmembrane region" description="Helical" evidence="6">
    <location>
        <begin position="184"/>
        <end position="205"/>
    </location>
</feature>
<dbReference type="PANTHER" id="PTHR22945">
    <property type="entry name" value="SERPENTINE RECEPTOR, CLASS D DELTA"/>
    <property type="match status" value="1"/>
</dbReference>
<comment type="similarity">
    <text evidence="2">Belongs to the nematode receptor-like protein srd family.</text>
</comment>
<evidence type="ECO:0000256" key="6">
    <source>
        <dbReference type="SAM" id="Phobius"/>
    </source>
</evidence>
<evidence type="ECO:0000313" key="8">
    <source>
        <dbReference type="WBParaSite" id="MBELARI_LOCUS4288"/>
    </source>
</evidence>
<dbReference type="Proteomes" id="UP000887575">
    <property type="component" value="Unassembled WGS sequence"/>
</dbReference>
<dbReference type="InterPro" id="IPR019421">
    <property type="entry name" value="7TM_GPCR_serpentine_rcpt_Srd"/>
</dbReference>
<dbReference type="AlphaFoldDB" id="A0AAF3FE55"/>
<evidence type="ECO:0000256" key="5">
    <source>
        <dbReference type="ARBA" id="ARBA00023136"/>
    </source>
</evidence>
<dbReference type="WBParaSite" id="MBELARI_LOCUS4288">
    <property type="protein sequence ID" value="MBELARI_LOCUS4288"/>
    <property type="gene ID" value="MBELARI_LOCUS4288"/>
</dbReference>
<dbReference type="PANTHER" id="PTHR22945:SF40">
    <property type="entry name" value="SERPENTINE RECEPTOR, CLASS D (DELTA)-RELATED"/>
    <property type="match status" value="1"/>
</dbReference>
<dbReference type="SUPFAM" id="SSF81321">
    <property type="entry name" value="Family A G protein-coupled receptor-like"/>
    <property type="match status" value="1"/>
</dbReference>
<accession>A0AAF3FE55</accession>
<proteinExistence type="inferred from homology"/>
<keyword evidence="7" id="KW-1185">Reference proteome</keyword>
<evidence type="ECO:0000256" key="2">
    <source>
        <dbReference type="ARBA" id="ARBA00009166"/>
    </source>
</evidence>
<name>A0AAF3FE55_9BILA</name>
<comment type="subcellular location">
    <subcellularLocation>
        <location evidence="1">Membrane</location>
        <topology evidence="1">Multi-pass membrane protein</topology>
    </subcellularLocation>
</comment>
<protein>
    <submittedName>
        <fullName evidence="8">G protein-coupled receptor</fullName>
    </submittedName>
</protein>
<organism evidence="7 8">
    <name type="scientific">Mesorhabditis belari</name>
    <dbReference type="NCBI Taxonomy" id="2138241"/>
    <lineage>
        <taxon>Eukaryota</taxon>
        <taxon>Metazoa</taxon>
        <taxon>Ecdysozoa</taxon>
        <taxon>Nematoda</taxon>
        <taxon>Chromadorea</taxon>
        <taxon>Rhabditida</taxon>
        <taxon>Rhabditina</taxon>
        <taxon>Rhabditomorpha</taxon>
        <taxon>Rhabditoidea</taxon>
        <taxon>Rhabditidae</taxon>
        <taxon>Mesorhabditinae</taxon>
        <taxon>Mesorhabditis</taxon>
    </lineage>
</organism>
<evidence type="ECO:0000256" key="1">
    <source>
        <dbReference type="ARBA" id="ARBA00004141"/>
    </source>
</evidence>
<evidence type="ECO:0000256" key="3">
    <source>
        <dbReference type="ARBA" id="ARBA00022692"/>
    </source>
</evidence>
<keyword evidence="4 6" id="KW-1133">Transmembrane helix</keyword>
<dbReference type="GO" id="GO:0016020">
    <property type="term" value="C:membrane"/>
    <property type="evidence" value="ECO:0007669"/>
    <property type="project" value="UniProtKB-SubCell"/>
</dbReference>
<keyword evidence="3 6" id="KW-0812">Transmembrane</keyword>
<evidence type="ECO:0000256" key="4">
    <source>
        <dbReference type="ARBA" id="ARBA00022989"/>
    </source>
</evidence>
<feature type="transmembrane region" description="Helical" evidence="6">
    <location>
        <begin position="270"/>
        <end position="290"/>
    </location>
</feature>
<feature type="transmembrane region" description="Helical" evidence="6">
    <location>
        <begin position="91"/>
        <end position="111"/>
    </location>
</feature>
<feature type="transmembrane region" description="Helical" evidence="6">
    <location>
        <begin position="6"/>
        <end position="27"/>
    </location>
</feature>
<evidence type="ECO:0000313" key="7">
    <source>
        <dbReference type="Proteomes" id="UP000887575"/>
    </source>
</evidence>
<reference evidence="8" key="1">
    <citation type="submission" date="2024-02" db="UniProtKB">
        <authorList>
            <consortium name="WormBaseParasite"/>
        </authorList>
    </citation>
    <scope>IDENTIFICATION</scope>
</reference>
<dbReference type="InterPro" id="IPR050920">
    <property type="entry name" value="Nematode_rcpt-like_delta"/>
</dbReference>
<dbReference type="Pfam" id="PF10317">
    <property type="entry name" value="7TM_GPCR_Srd"/>
    <property type="match status" value="1"/>
</dbReference>
<feature type="transmembrane region" description="Helical" evidence="6">
    <location>
        <begin position="229"/>
        <end position="250"/>
    </location>
</feature>
<keyword evidence="5 6" id="KW-0472">Membrane</keyword>
<feature type="transmembrane region" description="Helical" evidence="6">
    <location>
        <begin position="34"/>
        <end position="54"/>
    </location>
</feature>
<feature type="transmembrane region" description="Helical" evidence="6">
    <location>
        <begin position="123"/>
        <end position="144"/>
    </location>
</feature>
<sequence>MLLVEYLHYIVAFPTISLNLLLILLIVFSTGKAFRSYAILLLANAVADMLYTIFETLAMTRVIPIDNNLALVFHGVCKFINWKVCFDAHAISIHLVTFTLTLLPISFWYRYRVTQKTQPPPRKIILLILIAYLPSLLTMIPFTFAGVTPERMLAILAETNHSFQALNLGDSAISGLEPVWNVKAISFDVWLCCPCFPVYSLAFLYRKKFISALRGSTLSHRTKSLQENCVRALTIQACFPIVFMAFSSTYMYRQFRLPGYLSLPYSDELIFLSFSVLSGLSPIVSLYFILPYRNRLLELVHIRHRPSYRVSTVHNSVTRKSQIY</sequence>